<evidence type="ECO:0000313" key="4">
    <source>
        <dbReference type="EMBL" id="PYF11208.1"/>
    </source>
</evidence>
<dbReference type="PANTHER" id="PTHR34135">
    <property type="entry name" value="LYSOZYME"/>
    <property type="match status" value="1"/>
</dbReference>
<dbReference type="SUPFAM" id="SSF51445">
    <property type="entry name" value="(Trans)glycosidases"/>
    <property type="match status" value="1"/>
</dbReference>
<dbReference type="GO" id="GO:0009253">
    <property type="term" value="P:peptidoglycan catabolic process"/>
    <property type="evidence" value="ECO:0007669"/>
    <property type="project" value="InterPro"/>
</dbReference>
<dbReference type="SMART" id="SM00641">
    <property type="entry name" value="Glyco_25"/>
    <property type="match status" value="1"/>
</dbReference>
<dbReference type="Gene3D" id="3.20.20.80">
    <property type="entry name" value="Glycosidases"/>
    <property type="match status" value="1"/>
</dbReference>
<keyword evidence="3" id="KW-0326">Glycosidase</keyword>
<dbReference type="PROSITE" id="PS51904">
    <property type="entry name" value="GLYCOSYL_HYDROL_F25_2"/>
    <property type="match status" value="1"/>
</dbReference>
<evidence type="ECO:0000313" key="5">
    <source>
        <dbReference type="Proteomes" id="UP000247727"/>
    </source>
</evidence>
<keyword evidence="5" id="KW-1185">Reference proteome</keyword>
<dbReference type="GO" id="GO:0003796">
    <property type="term" value="F:lysozyme activity"/>
    <property type="evidence" value="ECO:0007669"/>
    <property type="project" value="InterPro"/>
</dbReference>
<dbReference type="PROSITE" id="PS51257">
    <property type="entry name" value="PROKAR_LIPOPROTEIN"/>
    <property type="match status" value="1"/>
</dbReference>
<dbReference type="AlphaFoldDB" id="A0A318U5J2"/>
<dbReference type="EMBL" id="QJTK01000003">
    <property type="protein sequence ID" value="PYF11208.1"/>
    <property type="molecule type" value="Genomic_DNA"/>
</dbReference>
<dbReference type="InterPro" id="IPR002053">
    <property type="entry name" value="Glyco_hydro_25"/>
</dbReference>
<sequence length="279" mass="30564">MRISTILVTTALCALVMGCGHHGRGHHGPVKGRLESPSGMDAADFRAPGLPSGFGDTDPHDWQGITPARYAVHGLDASRYQGAIDWRAARRAGVSFAWLKATEGGDRVDPGFEQNAGPARAAGVPVGAYHFYYFCRPASEQAAWFIRNVPEQAGDLPPVLDIEWNPDSPSCKARPDAAWVRSEMRTFLSLLERHYGTQPVVYTTPDFYRDNDLGSMSGVDFWLRAVTAHPSERYPGERWTFWQYTGTGVVPGVGGIVDINAFAGSRGAWESWLAARAQR</sequence>
<dbReference type="PANTHER" id="PTHR34135:SF2">
    <property type="entry name" value="LYSOZYME"/>
    <property type="match status" value="1"/>
</dbReference>
<name>A0A318U5J2_9RHOB</name>
<dbReference type="Pfam" id="PF01183">
    <property type="entry name" value="Glyco_hydro_25"/>
    <property type="match status" value="1"/>
</dbReference>
<proteinExistence type="inferred from homology"/>
<organism evidence="4 5">
    <name type="scientific">Rhodobacter viridis</name>
    <dbReference type="NCBI Taxonomy" id="1054202"/>
    <lineage>
        <taxon>Bacteria</taxon>
        <taxon>Pseudomonadati</taxon>
        <taxon>Pseudomonadota</taxon>
        <taxon>Alphaproteobacteria</taxon>
        <taxon>Rhodobacterales</taxon>
        <taxon>Rhodobacter group</taxon>
        <taxon>Rhodobacter</taxon>
    </lineage>
</organism>
<keyword evidence="2" id="KW-0378">Hydrolase</keyword>
<dbReference type="Proteomes" id="UP000247727">
    <property type="component" value="Unassembled WGS sequence"/>
</dbReference>
<comment type="caution">
    <text evidence="4">The sequence shown here is derived from an EMBL/GenBank/DDBJ whole genome shotgun (WGS) entry which is preliminary data.</text>
</comment>
<dbReference type="OrthoDB" id="9798192at2"/>
<dbReference type="InterPro" id="IPR018077">
    <property type="entry name" value="Glyco_hydro_fam25_subgr"/>
</dbReference>
<evidence type="ECO:0000256" key="2">
    <source>
        <dbReference type="ARBA" id="ARBA00022801"/>
    </source>
</evidence>
<comment type="similarity">
    <text evidence="1">Belongs to the glycosyl hydrolase 25 family.</text>
</comment>
<dbReference type="GO" id="GO:0016998">
    <property type="term" value="P:cell wall macromolecule catabolic process"/>
    <property type="evidence" value="ECO:0007669"/>
    <property type="project" value="InterPro"/>
</dbReference>
<evidence type="ECO:0000256" key="1">
    <source>
        <dbReference type="ARBA" id="ARBA00010646"/>
    </source>
</evidence>
<accession>A0A318U5J2</accession>
<reference evidence="4 5" key="1">
    <citation type="submission" date="2018-06" db="EMBL/GenBank/DDBJ databases">
        <title>Genomic Encyclopedia of Type Strains, Phase III (KMG-III): the genomes of soil and plant-associated and newly described type strains.</title>
        <authorList>
            <person name="Whitman W."/>
        </authorList>
    </citation>
    <scope>NUCLEOTIDE SEQUENCE [LARGE SCALE GENOMIC DNA]</scope>
    <source>
        <strain evidence="4 5">JA737</strain>
    </source>
</reference>
<protein>
    <submittedName>
        <fullName evidence="4">Lysozyme</fullName>
    </submittedName>
</protein>
<dbReference type="GO" id="GO:0016052">
    <property type="term" value="P:carbohydrate catabolic process"/>
    <property type="evidence" value="ECO:0007669"/>
    <property type="project" value="TreeGrafter"/>
</dbReference>
<dbReference type="RefSeq" id="WP_110804978.1">
    <property type="nucleotide sequence ID" value="NZ_QJTK01000003.1"/>
</dbReference>
<dbReference type="InterPro" id="IPR017853">
    <property type="entry name" value="GH"/>
</dbReference>
<gene>
    <name evidence="4" type="ORF">C8J30_103304</name>
</gene>
<evidence type="ECO:0000256" key="3">
    <source>
        <dbReference type="ARBA" id="ARBA00023295"/>
    </source>
</evidence>